<proteinExistence type="predicted"/>
<sequence length="74" mass="8508">MAITAVYVELPSRVQNSEVTQARQSAYHKHVNISCRYSNGVKHKPQQHKSITEEKRMPKTTILPETLEFLGELE</sequence>
<dbReference type="Proteomes" id="UP000325440">
    <property type="component" value="Unassembled WGS sequence"/>
</dbReference>
<keyword evidence="2" id="KW-1185">Reference proteome</keyword>
<protein>
    <submittedName>
        <fullName evidence="1">Uncharacterized protein</fullName>
    </submittedName>
</protein>
<evidence type="ECO:0000313" key="1">
    <source>
        <dbReference type="EMBL" id="VVC35496.1"/>
    </source>
</evidence>
<evidence type="ECO:0000313" key="2">
    <source>
        <dbReference type="Proteomes" id="UP000325440"/>
    </source>
</evidence>
<gene>
    <name evidence="1" type="ORF">CINCED_3A009926</name>
</gene>
<organism evidence="1 2">
    <name type="scientific">Cinara cedri</name>
    <dbReference type="NCBI Taxonomy" id="506608"/>
    <lineage>
        <taxon>Eukaryota</taxon>
        <taxon>Metazoa</taxon>
        <taxon>Ecdysozoa</taxon>
        <taxon>Arthropoda</taxon>
        <taxon>Hexapoda</taxon>
        <taxon>Insecta</taxon>
        <taxon>Pterygota</taxon>
        <taxon>Neoptera</taxon>
        <taxon>Paraneoptera</taxon>
        <taxon>Hemiptera</taxon>
        <taxon>Sternorrhyncha</taxon>
        <taxon>Aphidomorpha</taxon>
        <taxon>Aphidoidea</taxon>
        <taxon>Aphididae</taxon>
        <taxon>Lachninae</taxon>
        <taxon>Cinara</taxon>
    </lineage>
</organism>
<reference evidence="1 2" key="1">
    <citation type="submission" date="2019-08" db="EMBL/GenBank/DDBJ databases">
        <authorList>
            <person name="Alioto T."/>
            <person name="Alioto T."/>
            <person name="Gomez Garrido J."/>
        </authorList>
    </citation>
    <scope>NUCLEOTIDE SEQUENCE [LARGE SCALE GENOMIC DNA]</scope>
</reference>
<name>A0A5E4MVQ4_9HEMI</name>
<dbReference type="AlphaFoldDB" id="A0A5E4MVQ4"/>
<accession>A0A5E4MVQ4</accession>
<dbReference type="EMBL" id="CABPRJ010001426">
    <property type="protein sequence ID" value="VVC35496.1"/>
    <property type="molecule type" value="Genomic_DNA"/>
</dbReference>